<name>A0A0E9PU04_ANGAN</name>
<accession>A0A0E9PU04</accession>
<reference evidence="1" key="1">
    <citation type="submission" date="2014-11" db="EMBL/GenBank/DDBJ databases">
        <authorList>
            <person name="Amaro Gonzalez C."/>
        </authorList>
    </citation>
    <scope>NUCLEOTIDE SEQUENCE</scope>
</reference>
<dbReference type="EMBL" id="GBXM01101249">
    <property type="protein sequence ID" value="JAH07328.1"/>
    <property type="molecule type" value="Transcribed_RNA"/>
</dbReference>
<reference evidence="1" key="2">
    <citation type="journal article" date="2015" name="Fish Shellfish Immunol.">
        <title>Early steps in the European eel (Anguilla anguilla)-Vibrio vulnificus interaction in the gills: Role of the RtxA13 toxin.</title>
        <authorList>
            <person name="Callol A."/>
            <person name="Pajuelo D."/>
            <person name="Ebbesson L."/>
            <person name="Teles M."/>
            <person name="MacKenzie S."/>
            <person name="Amaro C."/>
        </authorList>
    </citation>
    <scope>NUCLEOTIDE SEQUENCE</scope>
</reference>
<sequence>MVVERDTSQLSLGNNKQMCIIFLLFSHFNVL</sequence>
<protein>
    <submittedName>
        <fullName evidence="1">Uncharacterized protein</fullName>
    </submittedName>
</protein>
<evidence type="ECO:0000313" key="1">
    <source>
        <dbReference type="EMBL" id="JAH07328.1"/>
    </source>
</evidence>
<proteinExistence type="predicted"/>
<organism evidence="1">
    <name type="scientific">Anguilla anguilla</name>
    <name type="common">European freshwater eel</name>
    <name type="synonym">Muraena anguilla</name>
    <dbReference type="NCBI Taxonomy" id="7936"/>
    <lineage>
        <taxon>Eukaryota</taxon>
        <taxon>Metazoa</taxon>
        <taxon>Chordata</taxon>
        <taxon>Craniata</taxon>
        <taxon>Vertebrata</taxon>
        <taxon>Euteleostomi</taxon>
        <taxon>Actinopterygii</taxon>
        <taxon>Neopterygii</taxon>
        <taxon>Teleostei</taxon>
        <taxon>Anguilliformes</taxon>
        <taxon>Anguillidae</taxon>
        <taxon>Anguilla</taxon>
    </lineage>
</organism>
<dbReference type="AlphaFoldDB" id="A0A0E9PU04"/>